<dbReference type="AlphaFoldDB" id="A0A4R2KFJ0"/>
<comment type="caution">
    <text evidence="1">The sequence shown here is derived from an EMBL/GenBank/DDBJ whole genome shotgun (WGS) entry which is preliminary data.</text>
</comment>
<proteinExistence type="predicted"/>
<keyword evidence="2" id="KW-1185">Reference proteome</keyword>
<accession>A0A4R2KFJ0</accession>
<protein>
    <submittedName>
        <fullName evidence="1">Uncharacterized protein</fullName>
    </submittedName>
</protein>
<dbReference type="EMBL" id="SLWV01000034">
    <property type="protein sequence ID" value="TCO69156.1"/>
    <property type="molecule type" value="Genomic_DNA"/>
</dbReference>
<reference evidence="1 2" key="1">
    <citation type="submission" date="2019-03" db="EMBL/GenBank/DDBJ databases">
        <title>Genomic Encyclopedia of Type Strains, Phase IV (KMG-IV): sequencing the most valuable type-strain genomes for metagenomic binning, comparative biology and taxonomic classification.</title>
        <authorList>
            <person name="Goeker M."/>
        </authorList>
    </citation>
    <scope>NUCLEOTIDE SEQUENCE [LARGE SCALE GENOMIC DNA]</scope>
    <source>
        <strain evidence="1 2">DSM 102940</strain>
    </source>
</reference>
<evidence type="ECO:0000313" key="1">
    <source>
        <dbReference type="EMBL" id="TCO69156.1"/>
    </source>
</evidence>
<sequence>MKKINLADITNQMAEGEIFEIKDAFVGRIQKQRERIIIYKLTK</sequence>
<dbReference type="RefSeq" id="WP_279233148.1">
    <property type="nucleotide sequence ID" value="NZ_SLWV01000034.1"/>
</dbReference>
<dbReference type="Proteomes" id="UP000294919">
    <property type="component" value="Unassembled WGS sequence"/>
</dbReference>
<gene>
    <name evidence="1" type="ORF">EV214_13416</name>
</gene>
<organism evidence="1 2">
    <name type="scientific">Marinisporobacter balticus</name>
    <dbReference type="NCBI Taxonomy" id="2018667"/>
    <lineage>
        <taxon>Bacteria</taxon>
        <taxon>Bacillati</taxon>
        <taxon>Bacillota</taxon>
        <taxon>Clostridia</taxon>
        <taxon>Peptostreptococcales</taxon>
        <taxon>Thermotaleaceae</taxon>
        <taxon>Marinisporobacter</taxon>
    </lineage>
</organism>
<evidence type="ECO:0000313" key="2">
    <source>
        <dbReference type="Proteomes" id="UP000294919"/>
    </source>
</evidence>
<name>A0A4R2KFJ0_9FIRM</name>